<organism evidence="2 3">
    <name type="scientific">Paraburkholderia strydomiana</name>
    <dbReference type="NCBI Taxonomy" id="1245417"/>
    <lineage>
        <taxon>Bacteria</taxon>
        <taxon>Pseudomonadati</taxon>
        <taxon>Pseudomonadota</taxon>
        <taxon>Betaproteobacteria</taxon>
        <taxon>Burkholderiales</taxon>
        <taxon>Burkholderiaceae</taxon>
        <taxon>Paraburkholderia</taxon>
    </lineage>
</organism>
<feature type="transmembrane region" description="Helical" evidence="1">
    <location>
        <begin position="161"/>
        <end position="181"/>
    </location>
</feature>
<evidence type="ECO:0000256" key="1">
    <source>
        <dbReference type="SAM" id="Phobius"/>
    </source>
</evidence>
<accession>A0ABW9C4T7</accession>
<feature type="transmembrane region" description="Helical" evidence="1">
    <location>
        <begin position="27"/>
        <end position="48"/>
    </location>
</feature>
<protein>
    <submittedName>
        <fullName evidence="2">DUF2182 domain-containing protein</fullName>
    </submittedName>
</protein>
<sequence>MMKPVHASRCGDFATQYLDMRAPRSRAFLYGVCALLFAVCVAATLIACGSMSTMDDMPMFGGWAMSMTWMPMCGRSWPGVAARFVGMWVVMMIAMMLPSLAPVLWRYDEALRRAGHARAALMTLLAGVGYFAVWAALGAALFVFGATLAALEMRMPAASRAVPVAAGVIVLSAGALQLTALKARYLRCCRHAAQSGLHALPARAVAAIRYGVRLGLHCCVCCASLTAVLAVAGVMDLRAMAAVTVAITLERVAPHGEFIARVIGFLVIGAGLFMIVRAASLV</sequence>
<feature type="transmembrane region" description="Helical" evidence="1">
    <location>
        <begin position="119"/>
        <end position="149"/>
    </location>
</feature>
<keyword evidence="1" id="KW-0472">Membrane</keyword>
<proteinExistence type="predicted"/>
<evidence type="ECO:0000313" key="2">
    <source>
        <dbReference type="EMBL" id="MFM0446006.1"/>
    </source>
</evidence>
<dbReference type="EMBL" id="JAQQDH010000006">
    <property type="protein sequence ID" value="MFM0446006.1"/>
    <property type="molecule type" value="Genomic_DNA"/>
</dbReference>
<feature type="transmembrane region" description="Helical" evidence="1">
    <location>
        <begin position="84"/>
        <end position="107"/>
    </location>
</feature>
<keyword evidence="1" id="KW-0812">Transmembrane</keyword>
<feature type="transmembrane region" description="Helical" evidence="1">
    <location>
        <begin position="258"/>
        <end position="276"/>
    </location>
</feature>
<dbReference type="Proteomes" id="UP001629288">
    <property type="component" value="Unassembled WGS sequence"/>
</dbReference>
<dbReference type="Pfam" id="PF09948">
    <property type="entry name" value="PpoB2"/>
    <property type="match status" value="1"/>
</dbReference>
<gene>
    <name evidence="2" type="ORF">PQR00_20590</name>
</gene>
<feature type="transmembrane region" description="Helical" evidence="1">
    <location>
        <begin position="214"/>
        <end position="235"/>
    </location>
</feature>
<evidence type="ECO:0000313" key="3">
    <source>
        <dbReference type="Proteomes" id="UP001629288"/>
    </source>
</evidence>
<keyword evidence="1" id="KW-1133">Transmembrane helix</keyword>
<keyword evidence="3" id="KW-1185">Reference proteome</keyword>
<comment type="caution">
    <text evidence="2">The sequence shown here is derived from an EMBL/GenBank/DDBJ whole genome shotgun (WGS) entry which is preliminary data.</text>
</comment>
<reference evidence="2 3" key="1">
    <citation type="journal article" date="2024" name="Chem. Sci.">
        <title>Discovery of megapolipeptins by genome mining of a Burkholderiales bacteria collection.</title>
        <authorList>
            <person name="Paulo B.S."/>
            <person name="Recchia M.J.J."/>
            <person name="Lee S."/>
            <person name="Fergusson C.H."/>
            <person name="Romanowski S.B."/>
            <person name="Hernandez A."/>
            <person name="Krull N."/>
            <person name="Liu D.Y."/>
            <person name="Cavanagh H."/>
            <person name="Bos A."/>
            <person name="Gray C.A."/>
            <person name="Murphy B.T."/>
            <person name="Linington R.G."/>
            <person name="Eustaquio A.S."/>
        </authorList>
    </citation>
    <scope>NUCLEOTIDE SEQUENCE [LARGE SCALE GENOMIC DNA]</scope>
    <source>
        <strain evidence="2 3">RL17-379-BIB-C</strain>
    </source>
</reference>
<name>A0ABW9C4T7_9BURK</name>
<dbReference type="InterPro" id="IPR018688">
    <property type="entry name" value="PpoB2-like"/>
</dbReference>